<keyword evidence="2 7" id="KW-0378">Hydrolase</keyword>
<evidence type="ECO:0000259" key="6">
    <source>
        <dbReference type="Pfam" id="PF00580"/>
    </source>
</evidence>
<reference evidence="7" key="1">
    <citation type="submission" date="2017-02" db="EMBL/GenBank/DDBJ databases">
        <title>Delving into the versatile metabolic prowess of the omnipresent phylum Bacteroidetes.</title>
        <authorList>
            <person name="Nobu M.K."/>
            <person name="Mei R."/>
            <person name="Narihiro T."/>
            <person name="Kuroda K."/>
            <person name="Liu W.-T."/>
        </authorList>
    </citation>
    <scope>NUCLEOTIDE SEQUENCE</scope>
    <source>
        <strain evidence="7">ADurb.Bin160</strain>
    </source>
</reference>
<dbReference type="InterPro" id="IPR027417">
    <property type="entry name" value="P-loop_NTPase"/>
</dbReference>
<dbReference type="SUPFAM" id="SSF52540">
    <property type="entry name" value="P-loop containing nucleoside triphosphate hydrolases"/>
    <property type="match status" value="1"/>
</dbReference>
<dbReference type="AlphaFoldDB" id="A0A1V5ZQV2"/>
<dbReference type="GO" id="GO:0016787">
    <property type="term" value="F:hydrolase activity"/>
    <property type="evidence" value="ECO:0007669"/>
    <property type="project" value="UniProtKB-KW"/>
</dbReference>
<comment type="caution">
    <text evidence="7">The sequence shown here is derived from an EMBL/GenBank/DDBJ whole genome shotgun (WGS) entry which is preliminary data.</text>
</comment>
<dbReference type="Gene3D" id="1.10.10.160">
    <property type="match status" value="1"/>
</dbReference>
<dbReference type="InterPro" id="IPR014016">
    <property type="entry name" value="UvrD-like_ATP-bd"/>
</dbReference>
<name>A0A1V5ZQV2_9BACT</name>
<keyword evidence="3 7" id="KW-0347">Helicase</keyword>
<keyword evidence="4" id="KW-0067">ATP-binding</keyword>
<proteinExistence type="predicted"/>
<protein>
    <submittedName>
        <fullName evidence="7">ATP-dependent DNA helicase PcrA</fullName>
        <ecNumber evidence="7">3.6.4.12</ecNumber>
    </submittedName>
</protein>
<dbReference type="EC" id="3.6.4.12" evidence="7"/>
<feature type="domain" description="UvrD-like helicase ATP-binding" evidence="6">
    <location>
        <begin position="95"/>
        <end position="145"/>
    </location>
</feature>
<evidence type="ECO:0000256" key="5">
    <source>
        <dbReference type="SAM" id="MobiDB-lite"/>
    </source>
</evidence>
<dbReference type="GO" id="GO:0003678">
    <property type="term" value="F:DNA helicase activity"/>
    <property type="evidence" value="ECO:0007669"/>
    <property type="project" value="UniProtKB-EC"/>
</dbReference>
<dbReference type="GO" id="GO:0005524">
    <property type="term" value="F:ATP binding"/>
    <property type="evidence" value="ECO:0007669"/>
    <property type="project" value="UniProtKB-KW"/>
</dbReference>
<organism evidence="7">
    <name type="scientific">candidate division CPR1 bacterium ADurb.Bin160</name>
    <dbReference type="NCBI Taxonomy" id="1852826"/>
    <lineage>
        <taxon>Bacteria</taxon>
        <taxon>candidate division CPR1</taxon>
    </lineage>
</organism>
<evidence type="ECO:0000256" key="3">
    <source>
        <dbReference type="ARBA" id="ARBA00022806"/>
    </source>
</evidence>
<evidence type="ECO:0000256" key="2">
    <source>
        <dbReference type="ARBA" id="ARBA00022801"/>
    </source>
</evidence>
<feature type="region of interest" description="Disordered" evidence="5">
    <location>
        <begin position="39"/>
        <end position="66"/>
    </location>
</feature>
<sequence length="154" mass="17838">MKERLMEISDDFSQMMGGTISDDFSQKIGTISDDCYQKISDDKSSDIDDNRQTLSPDDNRQKSPEDSIDDFLNFIEQTKPSTGGNNVKYTEKDFKWIGTFHSIFLKILKEDIDKLEMKYDKNFTIIDSNDSNKVVKDLLKKLNLDEVFKPNEVK</sequence>
<keyword evidence="1" id="KW-0547">Nucleotide-binding</keyword>
<evidence type="ECO:0000256" key="1">
    <source>
        <dbReference type="ARBA" id="ARBA00022741"/>
    </source>
</evidence>
<accession>A0A1V5ZQV2</accession>
<dbReference type="InterPro" id="IPR013986">
    <property type="entry name" value="DExx_box_DNA_helicase_dom_sf"/>
</dbReference>
<dbReference type="EMBL" id="MWDB01000002">
    <property type="protein sequence ID" value="OQB42438.1"/>
    <property type="molecule type" value="Genomic_DNA"/>
</dbReference>
<evidence type="ECO:0000256" key="4">
    <source>
        <dbReference type="ARBA" id="ARBA00022840"/>
    </source>
</evidence>
<gene>
    <name evidence="7" type="primary">pcrA_3</name>
    <name evidence="7" type="ORF">BWY04_00136</name>
</gene>
<dbReference type="Proteomes" id="UP000485621">
    <property type="component" value="Unassembled WGS sequence"/>
</dbReference>
<feature type="compositionally biased region" description="Basic and acidic residues" evidence="5">
    <location>
        <begin position="39"/>
        <end position="65"/>
    </location>
</feature>
<evidence type="ECO:0000313" key="7">
    <source>
        <dbReference type="EMBL" id="OQB42438.1"/>
    </source>
</evidence>
<dbReference type="Pfam" id="PF00580">
    <property type="entry name" value="UvrD-helicase"/>
    <property type="match status" value="1"/>
</dbReference>
<dbReference type="Gene3D" id="3.40.50.300">
    <property type="entry name" value="P-loop containing nucleotide triphosphate hydrolases"/>
    <property type="match status" value="1"/>
</dbReference>